<feature type="domain" description="Glutamyl/glutaminyl-tRNA synthetase class Ib catalytic" evidence="8">
    <location>
        <begin position="3"/>
        <end position="322"/>
    </location>
</feature>
<evidence type="ECO:0000259" key="9">
    <source>
        <dbReference type="Pfam" id="PF19269"/>
    </source>
</evidence>
<evidence type="ECO:0000256" key="3">
    <source>
        <dbReference type="ARBA" id="ARBA00022741"/>
    </source>
</evidence>
<dbReference type="GO" id="GO:0006424">
    <property type="term" value="P:glutamyl-tRNA aminoacylation"/>
    <property type="evidence" value="ECO:0007669"/>
    <property type="project" value="UniProtKB-UniRule"/>
</dbReference>
<dbReference type="PANTHER" id="PTHR43311:SF2">
    <property type="entry name" value="GLUTAMATE--TRNA LIGASE, MITOCHONDRIAL-RELATED"/>
    <property type="match status" value="1"/>
</dbReference>
<reference evidence="10 11" key="1">
    <citation type="journal article" date="2020" name="Biotechnol. Biofuels">
        <title>New insights from the biogas microbiome by comprehensive genome-resolved metagenomics of nearly 1600 species originating from multiple anaerobic digesters.</title>
        <authorList>
            <person name="Campanaro S."/>
            <person name="Treu L."/>
            <person name="Rodriguez-R L.M."/>
            <person name="Kovalovszki A."/>
            <person name="Ziels R.M."/>
            <person name="Maus I."/>
            <person name="Zhu X."/>
            <person name="Kougias P.G."/>
            <person name="Basile A."/>
            <person name="Luo G."/>
            <person name="Schluter A."/>
            <person name="Konstantinidis K.T."/>
            <person name="Angelidaki I."/>
        </authorList>
    </citation>
    <scope>NUCLEOTIDE SEQUENCE [LARGE SCALE GENOMIC DNA]</scope>
    <source>
        <strain evidence="10">AS27yjCOA_165</strain>
    </source>
</reference>
<evidence type="ECO:0000313" key="10">
    <source>
        <dbReference type="EMBL" id="NMB69612.1"/>
    </source>
</evidence>
<feature type="short sequence motif" description="'HIGH' region" evidence="7">
    <location>
        <begin position="9"/>
        <end position="19"/>
    </location>
</feature>
<feature type="binding site" evidence="7">
    <location>
        <position position="255"/>
    </location>
    <ligand>
        <name>ATP</name>
        <dbReference type="ChEBI" id="CHEBI:30616"/>
    </ligand>
</feature>
<dbReference type="GO" id="GO:0005829">
    <property type="term" value="C:cytosol"/>
    <property type="evidence" value="ECO:0007669"/>
    <property type="project" value="TreeGrafter"/>
</dbReference>
<dbReference type="InterPro" id="IPR020058">
    <property type="entry name" value="Glu/Gln-tRNA-synth_Ib_cat-dom"/>
</dbReference>
<keyword evidence="7" id="KW-0963">Cytoplasm</keyword>
<keyword evidence="2 7" id="KW-0436">Ligase</keyword>
<gene>
    <name evidence="7" type="primary">gltX</name>
    <name evidence="10" type="ORF">GYA27_00190</name>
</gene>
<dbReference type="InterPro" id="IPR033910">
    <property type="entry name" value="GluRS_core"/>
</dbReference>
<dbReference type="SUPFAM" id="SSF48163">
    <property type="entry name" value="An anticodon-binding domain of class I aminoacyl-tRNA synthetases"/>
    <property type="match status" value="1"/>
</dbReference>
<dbReference type="EMBL" id="JAAZNL010000002">
    <property type="protein sequence ID" value="NMB69612.1"/>
    <property type="molecule type" value="Genomic_DNA"/>
</dbReference>
<evidence type="ECO:0000256" key="4">
    <source>
        <dbReference type="ARBA" id="ARBA00022840"/>
    </source>
</evidence>
<keyword evidence="3 7" id="KW-0547">Nucleotide-binding</keyword>
<evidence type="ECO:0000256" key="6">
    <source>
        <dbReference type="ARBA" id="ARBA00023146"/>
    </source>
</evidence>
<dbReference type="GO" id="GO:0008270">
    <property type="term" value="F:zinc ion binding"/>
    <property type="evidence" value="ECO:0007669"/>
    <property type="project" value="InterPro"/>
</dbReference>
<comment type="function">
    <text evidence="7">Catalyzes the attachment of glutamate to tRNA(Glu) in a two-step reaction: glutamate is first activated by ATP to form Glu-AMP and then transferred to the acceptor end of tRNA(Glu).</text>
</comment>
<dbReference type="PANTHER" id="PTHR43311">
    <property type="entry name" value="GLUTAMATE--TRNA LIGASE"/>
    <property type="match status" value="1"/>
</dbReference>
<dbReference type="InterPro" id="IPR049940">
    <property type="entry name" value="GluQ/Sye"/>
</dbReference>
<keyword evidence="5 7" id="KW-0648">Protein biosynthesis</keyword>
<dbReference type="Gene3D" id="3.40.50.620">
    <property type="entry name" value="HUPs"/>
    <property type="match status" value="1"/>
</dbReference>
<dbReference type="CDD" id="cd00808">
    <property type="entry name" value="GluRS_core"/>
    <property type="match status" value="1"/>
</dbReference>
<protein>
    <recommendedName>
        <fullName evidence="7">Glutamate--tRNA ligase</fullName>
        <ecNumber evidence="7">6.1.1.17</ecNumber>
    </recommendedName>
    <alternativeName>
        <fullName evidence="7">Glutamyl-tRNA synthetase</fullName>
        <shortName evidence="7">GluRS</shortName>
    </alternativeName>
</protein>
<comment type="similarity">
    <text evidence="1 7">Belongs to the class-I aminoacyl-tRNA synthetase family. Glutamate--tRNA ligase type 1 subfamily.</text>
</comment>
<dbReference type="InterPro" id="IPR004527">
    <property type="entry name" value="Glu-tRNA-ligase_bac/mito"/>
</dbReference>
<dbReference type="HAMAP" id="MF_00022">
    <property type="entry name" value="Glu_tRNA_synth_type1"/>
    <property type="match status" value="1"/>
</dbReference>
<comment type="caution">
    <text evidence="10">The sequence shown here is derived from an EMBL/GenBank/DDBJ whole genome shotgun (WGS) entry which is preliminary data.</text>
</comment>
<dbReference type="Pfam" id="PF19269">
    <property type="entry name" value="Anticodon_2"/>
    <property type="match status" value="1"/>
</dbReference>
<evidence type="ECO:0000256" key="5">
    <source>
        <dbReference type="ARBA" id="ARBA00022917"/>
    </source>
</evidence>
<evidence type="ECO:0000256" key="2">
    <source>
        <dbReference type="ARBA" id="ARBA00022598"/>
    </source>
</evidence>
<dbReference type="InterPro" id="IPR000924">
    <property type="entry name" value="Glu/Gln-tRNA-synth"/>
</dbReference>
<sequence length="489" mass="56238">MSVRTRIAPSPTGEYHVGGLRTLLFDYALAKKNNGQLIIRIEDTDQGRLVPGAVERLLDVIEEYGISWDEGPRVGGPHAPYVQSERLDLYKKYAKELVEKGQAYYCFCTEERLNKLREEQRSKGMPTTKYDKHCFGLSKEEISQNLSQNKSYVIRLNVPKDRIIEVDDLVLGKLTFPSNDLDDQILLKSDGFPTYQLAVVVDDHLMEITHVIRGFEWLPSTPKHVLLYEAFGWKIPNHAHVPLLKEAGSTKKLSKRMGSVAAADFLKEGYLPEAVLNFLMFLGWNPGTEKEIYNLKEFVDDFSIDRIQKTDLVTFDRQKLLWYNGYYIRAYSAEDLTTKIIDYHKKYYPDALFINWTDPLYTQQVVRLLQERLKLLSEFQLLSSYFYSKPEIDKKLLIEFSGSVERSSEILNSFLTCYDGIEKSGWELPAIDNLSHELIKEKGFKPKEAFMTLRVALTGQTTTPPVFDIAALLGKDIVIDRIKDSLNEL</sequence>
<name>A0A7X9DK52_UNCKA</name>
<evidence type="ECO:0000256" key="1">
    <source>
        <dbReference type="ARBA" id="ARBA00007894"/>
    </source>
</evidence>
<accession>A0A7X9DK52</accession>
<dbReference type="FunFam" id="3.40.50.620:FF:000045">
    <property type="entry name" value="Glutamate--tRNA ligase, mitochondrial"/>
    <property type="match status" value="1"/>
</dbReference>
<dbReference type="InterPro" id="IPR045462">
    <property type="entry name" value="aa-tRNA-synth_I_cd-bd"/>
</dbReference>
<comment type="subcellular location">
    <subcellularLocation>
        <location evidence="7">Cytoplasm</location>
    </subcellularLocation>
</comment>
<dbReference type="InterPro" id="IPR020751">
    <property type="entry name" value="aa-tRNA-synth_I_codon-bd_sub2"/>
</dbReference>
<dbReference type="GO" id="GO:0004818">
    <property type="term" value="F:glutamate-tRNA ligase activity"/>
    <property type="evidence" value="ECO:0007669"/>
    <property type="project" value="UniProtKB-UniRule"/>
</dbReference>
<comment type="caution">
    <text evidence="7">Lacks conserved residue(s) required for the propagation of feature annotation.</text>
</comment>
<dbReference type="GO" id="GO:0005524">
    <property type="term" value="F:ATP binding"/>
    <property type="evidence" value="ECO:0007669"/>
    <property type="project" value="UniProtKB-UniRule"/>
</dbReference>
<feature type="domain" description="Aminoacyl-tRNA synthetase class I anticodon-binding" evidence="9">
    <location>
        <begin position="355"/>
        <end position="484"/>
    </location>
</feature>
<dbReference type="Proteomes" id="UP000526033">
    <property type="component" value="Unassembled WGS sequence"/>
</dbReference>
<feature type="short sequence motif" description="'KMSKS' region" evidence="7">
    <location>
        <begin position="252"/>
        <end position="256"/>
    </location>
</feature>
<dbReference type="InterPro" id="IPR008925">
    <property type="entry name" value="aa_tRNA-synth_I_cd-bd_sf"/>
</dbReference>
<keyword evidence="4 7" id="KW-0067">ATP-binding</keyword>
<proteinExistence type="inferred from homology"/>
<comment type="catalytic activity">
    <reaction evidence="7">
        <text>tRNA(Glu) + L-glutamate + ATP = L-glutamyl-tRNA(Glu) + AMP + diphosphate</text>
        <dbReference type="Rhea" id="RHEA:23540"/>
        <dbReference type="Rhea" id="RHEA-COMP:9663"/>
        <dbReference type="Rhea" id="RHEA-COMP:9680"/>
        <dbReference type="ChEBI" id="CHEBI:29985"/>
        <dbReference type="ChEBI" id="CHEBI:30616"/>
        <dbReference type="ChEBI" id="CHEBI:33019"/>
        <dbReference type="ChEBI" id="CHEBI:78442"/>
        <dbReference type="ChEBI" id="CHEBI:78520"/>
        <dbReference type="ChEBI" id="CHEBI:456215"/>
        <dbReference type="EC" id="6.1.1.17"/>
    </reaction>
</comment>
<evidence type="ECO:0000259" key="8">
    <source>
        <dbReference type="Pfam" id="PF00749"/>
    </source>
</evidence>
<evidence type="ECO:0000313" key="11">
    <source>
        <dbReference type="Proteomes" id="UP000526033"/>
    </source>
</evidence>
<dbReference type="SUPFAM" id="SSF52374">
    <property type="entry name" value="Nucleotidylyl transferase"/>
    <property type="match status" value="1"/>
</dbReference>
<dbReference type="EC" id="6.1.1.17" evidence="7"/>
<evidence type="ECO:0000256" key="7">
    <source>
        <dbReference type="HAMAP-Rule" id="MF_00022"/>
    </source>
</evidence>
<keyword evidence="6 7" id="KW-0030">Aminoacyl-tRNA synthetase</keyword>
<dbReference type="NCBIfam" id="TIGR00464">
    <property type="entry name" value="gltX_bact"/>
    <property type="match status" value="1"/>
</dbReference>
<dbReference type="InterPro" id="IPR014729">
    <property type="entry name" value="Rossmann-like_a/b/a_fold"/>
</dbReference>
<dbReference type="Pfam" id="PF00749">
    <property type="entry name" value="tRNA-synt_1c"/>
    <property type="match status" value="1"/>
</dbReference>
<dbReference type="Gene3D" id="1.10.10.350">
    <property type="match status" value="1"/>
</dbReference>
<dbReference type="GO" id="GO:0000049">
    <property type="term" value="F:tRNA binding"/>
    <property type="evidence" value="ECO:0007669"/>
    <property type="project" value="InterPro"/>
</dbReference>
<dbReference type="AlphaFoldDB" id="A0A7X9DK52"/>
<organism evidence="10 11">
    <name type="scientific">candidate division WWE3 bacterium</name>
    <dbReference type="NCBI Taxonomy" id="2053526"/>
    <lineage>
        <taxon>Bacteria</taxon>
        <taxon>Katanobacteria</taxon>
    </lineage>
</organism>
<dbReference type="PRINTS" id="PR00987">
    <property type="entry name" value="TRNASYNTHGLU"/>
</dbReference>
<comment type="subunit">
    <text evidence="7">Monomer.</text>
</comment>